<gene>
    <name evidence="1" type="ordered locus">Rfer_2522</name>
</gene>
<dbReference type="Proteomes" id="UP000008332">
    <property type="component" value="Chromosome"/>
</dbReference>
<accession>Q21VG4</accession>
<sequence length="75" mass="8787">MNHTLFGHPESGHSYKVKLTLQVAQIPHHYQVIDIGLPHLRFTRRFDARSYPEDSLVWFERPYDADTLLAQPTRA</sequence>
<dbReference type="RefSeq" id="WP_011464807.1">
    <property type="nucleotide sequence ID" value="NC_007908.1"/>
</dbReference>
<reference evidence="2" key="1">
    <citation type="submission" date="2006-02" db="EMBL/GenBank/DDBJ databases">
        <title>Complete sequence of chromosome of Rhodoferax ferrireducens DSM 15236.</title>
        <authorList>
            <person name="Copeland A."/>
            <person name="Lucas S."/>
            <person name="Lapidus A."/>
            <person name="Barry K."/>
            <person name="Detter J.C."/>
            <person name="Glavina del Rio T."/>
            <person name="Hammon N."/>
            <person name="Israni S."/>
            <person name="Pitluck S."/>
            <person name="Brettin T."/>
            <person name="Bruce D."/>
            <person name="Han C."/>
            <person name="Tapia R."/>
            <person name="Gilna P."/>
            <person name="Kiss H."/>
            <person name="Schmutz J."/>
            <person name="Larimer F."/>
            <person name="Land M."/>
            <person name="Kyrpides N."/>
            <person name="Ivanova N."/>
            <person name="Richardson P."/>
        </authorList>
    </citation>
    <scope>NUCLEOTIDE SEQUENCE [LARGE SCALE GENOMIC DNA]</scope>
    <source>
        <strain evidence="2">ATCC BAA-621 / DSM 15236 / T118</strain>
    </source>
</reference>
<dbReference type="HOGENOM" id="CLU_2668651_0_0_4"/>
<dbReference type="AlphaFoldDB" id="Q21VG4"/>
<evidence type="ECO:0000313" key="2">
    <source>
        <dbReference type="Proteomes" id="UP000008332"/>
    </source>
</evidence>
<dbReference type="KEGG" id="rfr:Rfer_2522"/>
<evidence type="ECO:0008006" key="3">
    <source>
        <dbReference type="Google" id="ProtNLM"/>
    </source>
</evidence>
<dbReference type="EMBL" id="CP000267">
    <property type="protein sequence ID" value="ABD70239.1"/>
    <property type="molecule type" value="Genomic_DNA"/>
</dbReference>
<keyword evidence="2" id="KW-1185">Reference proteome</keyword>
<protein>
    <recommendedName>
        <fullName evidence="3">Glutathione S-transferase</fullName>
    </recommendedName>
</protein>
<organism evidence="1 2">
    <name type="scientific">Albidiferax ferrireducens (strain ATCC BAA-621 / DSM 15236 / T118)</name>
    <name type="common">Rhodoferax ferrireducens</name>
    <dbReference type="NCBI Taxonomy" id="338969"/>
    <lineage>
        <taxon>Bacteria</taxon>
        <taxon>Pseudomonadati</taxon>
        <taxon>Pseudomonadota</taxon>
        <taxon>Betaproteobacteria</taxon>
        <taxon>Burkholderiales</taxon>
        <taxon>Comamonadaceae</taxon>
        <taxon>Rhodoferax</taxon>
    </lineage>
</organism>
<name>Q21VG4_ALBFT</name>
<dbReference type="STRING" id="338969.Rfer_2522"/>
<evidence type="ECO:0000313" key="1">
    <source>
        <dbReference type="EMBL" id="ABD70239.1"/>
    </source>
</evidence>
<proteinExistence type="predicted"/>
<dbReference type="OrthoDB" id="9797500at2"/>